<evidence type="ECO:0000256" key="5">
    <source>
        <dbReference type="SAM" id="Phobius"/>
    </source>
</evidence>
<accession>A0A9W9VJ15</accession>
<evidence type="ECO:0000313" key="6">
    <source>
        <dbReference type="EMBL" id="KAJ5381220.1"/>
    </source>
</evidence>
<name>A0A9W9VJ15_9EURO</name>
<dbReference type="OrthoDB" id="5376138at2759"/>
<dbReference type="AlphaFoldDB" id="A0A9W9VJ15"/>
<organism evidence="6 7">
    <name type="scientific">Penicillium cataractarum</name>
    <dbReference type="NCBI Taxonomy" id="2100454"/>
    <lineage>
        <taxon>Eukaryota</taxon>
        <taxon>Fungi</taxon>
        <taxon>Dikarya</taxon>
        <taxon>Ascomycota</taxon>
        <taxon>Pezizomycotina</taxon>
        <taxon>Eurotiomycetes</taxon>
        <taxon>Eurotiomycetidae</taxon>
        <taxon>Eurotiales</taxon>
        <taxon>Aspergillaceae</taxon>
        <taxon>Penicillium</taxon>
    </lineage>
</organism>
<keyword evidence="3 5" id="KW-1133">Transmembrane helix</keyword>
<comment type="subcellular location">
    <subcellularLocation>
        <location evidence="1">Membrane</location>
        <topology evidence="1">Multi-pass membrane protein</topology>
    </subcellularLocation>
</comment>
<reference evidence="6" key="2">
    <citation type="journal article" date="2023" name="IMA Fungus">
        <title>Comparative genomic study of the Penicillium genus elucidates a diverse pangenome and 15 lateral gene transfer events.</title>
        <authorList>
            <person name="Petersen C."/>
            <person name="Sorensen T."/>
            <person name="Nielsen M.R."/>
            <person name="Sondergaard T.E."/>
            <person name="Sorensen J.L."/>
            <person name="Fitzpatrick D.A."/>
            <person name="Frisvad J.C."/>
            <person name="Nielsen K.L."/>
        </authorList>
    </citation>
    <scope>NUCLEOTIDE SEQUENCE</scope>
    <source>
        <strain evidence="6">IBT 29864</strain>
    </source>
</reference>
<evidence type="ECO:0000256" key="3">
    <source>
        <dbReference type="ARBA" id="ARBA00022989"/>
    </source>
</evidence>
<keyword evidence="2 5" id="KW-0812">Transmembrane</keyword>
<protein>
    <recommendedName>
        <fullName evidence="8">Major facilitator superfamily (MFS) profile domain-containing protein</fullName>
    </recommendedName>
</protein>
<evidence type="ECO:0000256" key="4">
    <source>
        <dbReference type="ARBA" id="ARBA00023136"/>
    </source>
</evidence>
<keyword evidence="4 5" id="KW-0472">Membrane</keyword>
<dbReference type="Proteomes" id="UP001147782">
    <property type="component" value="Unassembled WGS sequence"/>
</dbReference>
<dbReference type="RefSeq" id="XP_056558791.1">
    <property type="nucleotide sequence ID" value="XM_056696579.1"/>
</dbReference>
<evidence type="ECO:0000313" key="7">
    <source>
        <dbReference type="Proteomes" id="UP001147782"/>
    </source>
</evidence>
<evidence type="ECO:0000256" key="2">
    <source>
        <dbReference type="ARBA" id="ARBA00022692"/>
    </source>
</evidence>
<dbReference type="PANTHER" id="PTHR23502:SF3">
    <property type="entry name" value="MAJOR FACILITATOR SUPERFAMILY (MFS) PROFILE DOMAIN-CONTAINING PROTEIN-RELATED"/>
    <property type="match status" value="1"/>
</dbReference>
<evidence type="ECO:0008006" key="8">
    <source>
        <dbReference type="Google" id="ProtNLM"/>
    </source>
</evidence>
<dbReference type="GeneID" id="81435756"/>
<dbReference type="PANTHER" id="PTHR23502">
    <property type="entry name" value="MAJOR FACILITATOR SUPERFAMILY"/>
    <property type="match status" value="1"/>
</dbReference>
<keyword evidence="7" id="KW-1185">Reference proteome</keyword>
<proteinExistence type="predicted"/>
<dbReference type="GO" id="GO:0022857">
    <property type="term" value="F:transmembrane transporter activity"/>
    <property type="evidence" value="ECO:0007669"/>
    <property type="project" value="TreeGrafter"/>
</dbReference>
<reference evidence="6" key="1">
    <citation type="submission" date="2022-11" db="EMBL/GenBank/DDBJ databases">
        <authorList>
            <person name="Petersen C."/>
        </authorList>
    </citation>
    <scope>NUCLEOTIDE SEQUENCE</scope>
    <source>
        <strain evidence="6">IBT 29864</strain>
    </source>
</reference>
<sequence>MATIDYMVAAYGPYSASATGCNGFTRDFLAAIATMYSTPMYENIGGRYHLQWASTLLGCVGFLILIPIYVFYWKGPDIRVKSKFAQQLEADRMRHGGRRASRVGADGDPYA</sequence>
<dbReference type="GO" id="GO:0005886">
    <property type="term" value="C:plasma membrane"/>
    <property type="evidence" value="ECO:0007669"/>
    <property type="project" value="TreeGrafter"/>
</dbReference>
<comment type="caution">
    <text evidence="6">The sequence shown here is derived from an EMBL/GenBank/DDBJ whole genome shotgun (WGS) entry which is preliminary data.</text>
</comment>
<dbReference type="EMBL" id="JAPZBS010000002">
    <property type="protein sequence ID" value="KAJ5381220.1"/>
    <property type="molecule type" value="Genomic_DNA"/>
</dbReference>
<evidence type="ECO:0000256" key="1">
    <source>
        <dbReference type="ARBA" id="ARBA00004141"/>
    </source>
</evidence>
<gene>
    <name evidence="6" type="ORF">N7496_003648</name>
</gene>
<feature type="transmembrane region" description="Helical" evidence="5">
    <location>
        <begin position="50"/>
        <end position="73"/>
    </location>
</feature>